<feature type="transmembrane region" description="Helical" evidence="8">
    <location>
        <begin position="209"/>
        <end position="229"/>
    </location>
</feature>
<sequence>MTWPGHPGIRWGTGAARGVLWTTILGSGMAMLDGTIVNVALPRIGEELQASVAGLQWILDGYLLALAALILVAGTLGDRYGRRRVYLAGVVWFGLASGLCAAAPSTELLVVFRILQGIGGALLTPGSLAILQASFSRADRARAIGAWSGLGGIASAAGPLLGGLLVQAWSWRLAFLINLPLAVVVVLMARRFVPESRDPSATGHPDYRAAAIGALGLAGVTGALVEAPVRGIGDPVVLVALVAGVLGLGLFVRLQRRAAEPLVPPALFRDRTFTLSNALTFVVYAALGGVMMLLVLQLQVSLGYPPTLAGLAGLPITIIMLLLSGRSGALAQRIGPRTQLVLGPIVVGAGMLLLTRVGPGSSYLGSVLPAVVVFGLGLATVVAPVTATVLAAAPDRYAGAASGVNNAIARSGGLLAVAVLPAAAGLTGAAYRDPVALTAGWRTALMICAVLAVAGGLIALGIHNGVLGGAGPDDSSRQGDAPRREDSARPDDGQRPRDDARRDGQGPHDDSRRRDGARRGGGVHSGEFSRRDESPHPGECLHCGVEGPPTHVHPGGHGPS</sequence>
<evidence type="ECO:0000259" key="9">
    <source>
        <dbReference type="PROSITE" id="PS50850"/>
    </source>
</evidence>
<dbReference type="AlphaFoldDB" id="A0A840J3N0"/>
<feature type="transmembrane region" description="Helical" evidence="8">
    <location>
        <begin position="235"/>
        <end position="254"/>
    </location>
</feature>
<dbReference type="PANTHER" id="PTHR42718">
    <property type="entry name" value="MAJOR FACILITATOR SUPERFAMILY MULTIDRUG TRANSPORTER MFSC"/>
    <property type="match status" value="1"/>
</dbReference>
<feature type="region of interest" description="Disordered" evidence="7">
    <location>
        <begin position="469"/>
        <end position="560"/>
    </location>
</feature>
<evidence type="ECO:0000313" key="11">
    <source>
        <dbReference type="Proteomes" id="UP000581769"/>
    </source>
</evidence>
<dbReference type="Gene3D" id="1.20.1250.20">
    <property type="entry name" value="MFS general substrate transporter like domains"/>
    <property type="match status" value="1"/>
</dbReference>
<feature type="transmembrane region" description="Helical" evidence="8">
    <location>
        <begin position="443"/>
        <end position="462"/>
    </location>
</feature>
<evidence type="ECO:0000256" key="6">
    <source>
        <dbReference type="ARBA" id="ARBA00023136"/>
    </source>
</evidence>
<feature type="transmembrane region" description="Helical" evidence="8">
    <location>
        <begin position="53"/>
        <end position="73"/>
    </location>
</feature>
<feature type="transmembrane region" description="Helical" evidence="8">
    <location>
        <begin position="143"/>
        <end position="165"/>
    </location>
</feature>
<evidence type="ECO:0000256" key="2">
    <source>
        <dbReference type="ARBA" id="ARBA00022448"/>
    </source>
</evidence>
<dbReference type="InterPro" id="IPR004638">
    <property type="entry name" value="EmrB-like"/>
</dbReference>
<protein>
    <submittedName>
        <fullName evidence="10">EmrB/QacA subfamily drug resistance transporter</fullName>
    </submittedName>
</protein>
<dbReference type="RefSeq" id="WP_312873968.1">
    <property type="nucleotide sequence ID" value="NZ_JACHMG010000001.1"/>
</dbReference>
<comment type="caution">
    <text evidence="10">The sequence shown here is derived from an EMBL/GenBank/DDBJ whole genome shotgun (WGS) entry which is preliminary data.</text>
</comment>
<dbReference type="GO" id="GO:0005886">
    <property type="term" value="C:plasma membrane"/>
    <property type="evidence" value="ECO:0007669"/>
    <property type="project" value="UniProtKB-SubCell"/>
</dbReference>
<feature type="transmembrane region" description="Helical" evidence="8">
    <location>
        <begin position="275"/>
        <end position="296"/>
    </location>
</feature>
<feature type="transmembrane region" description="Helical" evidence="8">
    <location>
        <begin position="171"/>
        <end position="189"/>
    </location>
</feature>
<dbReference type="InterPro" id="IPR011701">
    <property type="entry name" value="MFS"/>
</dbReference>
<feature type="transmembrane region" description="Helical" evidence="8">
    <location>
        <begin position="308"/>
        <end position="328"/>
    </location>
</feature>
<keyword evidence="3" id="KW-1003">Cell membrane</keyword>
<dbReference type="PANTHER" id="PTHR42718:SF42">
    <property type="entry name" value="EXPORT PROTEIN"/>
    <property type="match status" value="1"/>
</dbReference>
<reference evidence="10 11" key="1">
    <citation type="submission" date="2020-08" db="EMBL/GenBank/DDBJ databases">
        <title>Sequencing the genomes of 1000 actinobacteria strains.</title>
        <authorList>
            <person name="Klenk H.-P."/>
        </authorList>
    </citation>
    <scope>NUCLEOTIDE SEQUENCE [LARGE SCALE GENOMIC DNA]</scope>
    <source>
        <strain evidence="10 11">DSM 45859</strain>
    </source>
</reference>
<dbReference type="NCBIfam" id="TIGR00711">
    <property type="entry name" value="efflux_EmrB"/>
    <property type="match status" value="1"/>
</dbReference>
<dbReference type="EMBL" id="JACHMG010000001">
    <property type="protein sequence ID" value="MBB4687914.1"/>
    <property type="molecule type" value="Genomic_DNA"/>
</dbReference>
<dbReference type="PRINTS" id="PR01036">
    <property type="entry name" value="TCRTETB"/>
</dbReference>
<evidence type="ECO:0000256" key="3">
    <source>
        <dbReference type="ARBA" id="ARBA00022475"/>
    </source>
</evidence>
<keyword evidence="6 8" id="KW-0472">Membrane</keyword>
<gene>
    <name evidence="10" type="ORF">BJY18_005399</name>
</gene>
<feature type="transmembrane region" description="Helical" evidence="8">
    <location>
        <begin position="110"/>
        <end position="131"/>
    </location>
</feature>
<dbReference type="InterPro" id="IPR036259">
    <property type="entry name" value="MFS_trans_sf"/>
</dbReference>
<dbReference type="GO" id="GO:0022857">
    <property type="term" value="F:transmembrane transporter activity"/>
    <property type="evidence" value="ECO:0007669"/>
    <property type="project" value="InterPro"/>
</dbReference>
<proteinExistence type="predicted"/>
<keyword evidence="4 8" id="KW-0812">Transmembrane</keyword>
<feature type="transmembrane region" description="Helical" evidence="8">
    <location>
        <begin position="370"/>
        <end position="393"/>
    </location>
</feature>
<feature type="transmembrane region" description="Helical" evidence="8">
    <location>
        <begin position="413"/>
        <end position="431"/>
    </location>
</feature>
<evidence type="ECO:0000256" key="5">
    <source>
        <dbReference type="ARBA" id="ARBA00022989"/>
    </source>
</evidence>
<dbReference type="Pfam" id="PF07690">
    <property type="entry name" value="MFS_1"/>
    <property type="match status" value="1"/>
</dbReference>
<evidence type="ECO:0000256" key="4">
    <source>
        <dbReference type="ARBA" id="ARBA00022692"/>
    </source>
</evidence>
<keyword evidence="11" id="KW-1185">Reference proteome</keyword>
<evidence type="ECO:0000256" key="1">
    <source>
        <dbReference type="ARBA" id="ARBA00004651"/>
    </source>
</evidence>
<evidence type="ECO:0000256" key="8">
    <source>
        <dbReference type="SAM" id="Phobius"/>
    </source>
</evidence>
<feature type="domain" description="Major facilitator superfamily (MFS) profile" evidence="9">
    <location>
        <begin position="19"/>
        <end position="467"/>
    </location>
</feature>
<name>A0A840J3N0_9PSEU</name>
<evidence type="ECO:0000313" key="10">
    <source>
        <dbReference type="EMBL" id="MBB4687914.1"/>
    </source>
</evidence>
<feature type="transmembrane region" description="Helical" evidence="8">
    <location>
        <begin position="85"/>
        <end position="104"/>
    </location>
</feature>
<organism evidence="10 11">
    <name type="scientific">Amycolatopsis jiangsuensis</name>
    <dbReference type="NCBI Taxonomy" id="1181879"/>
    <lineage>
        <taxon>Bacteria</taxon>
        <taxon>Bacillati</taxon>
        <taxon>Actinomycetota</taxon>
        <taxon>Actinomycetes</taxon>
        <taxon>Pseudonocardiales</taxon>
        <taxon>Pseudonocardiaceae</taxon>
        <taxon>Amycolatopsis</taxon>
    </lineage>
</organism>
<accession>A0A840J3N0</accession>
<feature type="transmembrane region" description="Helical" evidence="8">
    <location>
        <begin position="19"/>
        <end position="41"/>
    </location>
</feature>
<feature type="compositionally biased region" description="Basic and acidic residues" evidence="7">
    <location>
        <begin position="474"/>
        <end position="518"/>
    </location>
</feature>
<keyword evidence="2" id="KW-0813">Transport</keyword>
<evidence type="ECO:0000256" key="7">
    <source>
        <dbReference type="SAM" id="MobiDB-lite"/>
    </source>
</evidence>
<keyword evidence="5 8" id="KW-1133">Transmembrane helix</keyword>
<feature type="compositionally biased region" description="Basic and acidic residues" evidence="7">
    <location>
        <begin position="527"/>
        <end position="536"/>
    </location>
</feature>
<dbReference type="Proteomes" id="UP000581769">
    <property type="component" value="Unassembled WGS sequence"/>
</dbReference>
<comment type="subcellular location">
    <subcellularLocation>
        <location evidence="1">Cell membrane</location>
        <topology evidence="1">Multi-pass membrane protein</topology>
    </subcellularLocation>
</comment>
<feature type="transmembrane region" description="Helical" evidence="8">
    <location>
        <begin position="340"/>
        <end position="358"/>
    </location>
</feature>
<dbReference type="Gene3D" id="1.20.1720.10">
    <property type="entry name" value="Multidrug resistance protein D"/>
    <property type="match status" value="1"/>
</dbReference>
<dbReference type="CDD" id="cd17321">
    <property type="entry name" value="MFS_MMR_MDR_like"/>
    <property type="match status" value="1"/>
</dbReference>
<dbReference type="SUPFAM" id="SSF103473">
    <property type="entry name" value="MFS general substrate transporter"/>
    <property type="match status" value="1"/>
</dbReference>
<dbReference type="PROSITE" id="PS50850">
    <property type="entry name" value="MFS"/>
    <property type="match status" value="1"/>
</dbReference>
<dbReference type="InterPro" id="IPR020846">
    <property type="entry name" value="MFS_dom"/>
</dbReference>